<evidence type="ECO:0000256" key="2">
    <source>
        <dbReference type="SAM" id="Phobius"/>
    </source>
</evidence>
<dbReference type="AlphaFoldDB" id="A0A515EN54"/>
<name>A0A515EN54_9BURK</name>
<gene>
    <name evidence="3" type="ORF">EXZ61_07870</name>
</gene>
<accession>A0A515EN54</accession>
<keyword evidence="2" id="KW-1133">Transmembrane helix</keyword>
<organism evidence="3 4">
    <name type="scientific">Rhodoferax aquaticus</name>
    <dbReference type="NCBI Taxonomy" id="2527691"/>
    <lineage>
        <taxon>Bacteria</taxon>
        <taxon>Pseudomonadati</taxon>
        <taxon>Pseudomonadota</taxon>
        <taxon>Betaproteobacteria</taxon>
        <taxon>Burkholderiales</taxon>
        <taxon>Comamonadaceae</taxon>
        <taxon>Rhodoferax</taxon>
    </lineage>
</organism>
<keyword evidence="2" id="KW-0472">Membrane</keyword>
<keyword evidence="2" id="KW-0812">Transmembrane</keyword>
<reference evidence="4" key="2">
    <citation type="journal article" date="2020" name="Int. J. Syst. Evol. Microbiol.">
        <title>Genomic insights into a novel species Rhodoferax aquaticus sp. nov., isolated from freshwater.</title>
        <authorList>
            <person name="Li T."/>
            <person name="Zhuo Y."/>
            <person name="Jin C.Z."/>
            <person name="Wu X."/>
            <person name="Ko S.R."/>
            <person name="Jin F.J."/>
            <person name="Ahn C.Y."/>
            <person name="Oh H.M."/>
            <person name="Lee H.G."/>
            <person name="Jin L."/>
        </authorList>
    </citation>
    <scope>NUCLEOTIDE SEQUENCE [LARGE SCALE GENOMIC DNA]</scope>
    <source>
        <strain evidence="4">Gr-4</strain>
    </source>
</reference>
<evidence type="ECO:0000313" key="3">
    <source>
        <dbReference type="EMBL" id="QDL54093.1"/>
    </source>
</evidence>
<dbReference type="Proteomes" id="UP000317365">
    <property type="component" value="Chromosome"/>
</dbReference>
<protein>
    <submittedName>
        <fullName evidence="3">Uncharacterized protein</fullName>
    </submittedName>
</protein>
<feature type="compositionally biased region" description="Polar residues" evidence="1">
    <location>
        <begin position="73"/>
        <end position="83"/>
    </location>
</feature>
<evidence type="ECO:0000256" key="1">
    <source>
        <dbReference type="SAM" id="MobiDB-lite"/>
    </source>
</evidence>
<dbReference type="RefSeq" id="WP_142810681.1">
    <property type="nucleotide sequence ID" value="NZ_CP036282.1"/>
</dbReference>
<sequence>MYLVPIAWIYVALMMSVAEATNTNGTVLGAIFTFVLYGLMPVGLVVYIMGTPGRKRAIKARELAERQAAEQASPQTDSVQPNASGLAPTDPVAPVREEPR</sequence>
<evidence type="ECO:0000313" key="4">
    <source>
        <dbReference type="Proteomes" id="UP000317365"/>
    </source>
</evidence>
<feature type="region of interest" description="Disordered" evidence="1">
    <location>
        <begin position="64"/>
        <end position="100"/>
    </location>
</feature>
<proteinExistence type="predicted"/>
<dbReference type="KEGG" id="rhg:EXZ61_07870"/>
<keyword evidence="4" id="KW-1185">Reference proteome</keyword>
<dbReference type="EMBL" id="CP036282">
    <property type="protein sequence ID" value="QDL54093.1"/>
    <property type="molecule type" value="Genomic_DNA"/>
</dbReference>
<reference evidence="4" key="1">
    <citation type="submission" date="2019-02" db="EMBL/GenBank/DDBJ databases">
        <title>Complete genome sequence of Rhodoferax sp. Gr-4.</title>
        <authorList>
            <person name="Jin L."/>
        </authorList>
    </citation>
    <scope>NUCLEOTIDE SEQUENCE [LARGE SCALE GENOMIC DNA]</scope>
    <source>
        <strain evidence="4">Gr-4</strain>
    </source>
</reference>
<feature type="transmembrane region" description="Helical" evidence="2">
    <location>
        <begin position="30"/>
        <end position="49"/>
    </location>
</feature>